<evidence type="ECO:0000256" key="2">
    <source>
        <dbReference type="ARBA" id="ARBA00022692"/>
    </source>
</evidence>
<feature type="transmembrane region" description="Helical" evidence="5">
    <location>
        <begin position="126"/>
        <end position="150"/>
    </location>
</feature>
<name>A0A1V6TY82_9EURO</name>
<comment type="subcellular location">
    <subcellularLocation>
        <location evidence="1">Membrane</location>
        <topology evidence="1">Multi-pass membrane protein</topology>
    </subcellularLocation>
</comment>
<dbReference type="Pfam" id="PF04479">
    <property type="entry name" value="RTA1"/>
    <property type="match status" value="1"/>
</dbReference>
<dbReference type="Proteomes" id="UP000191285">
    <property type="component" value="Unassembled WGS sequence"/>
</dbReference>
<comment type="caution">
    <text evidence="6">The sequence shown here is derived from an EMBL/GenBank/DDBJ whole genome shotgun (WGS) entry which is preliminary data.</text>
</comment>
<evidence type="ECO:0000313" key="6">
    <source>
        <dbReference type="EMBL" id="OQE31307.1"/>
    </source>
</evidence>
<feature type="transmembrane region" description="Helical" evidence="5">
    <location>
        <begin position="244"/>
        <end position="265"/>
    </location>
</feature>
<proteinExistence type="predicted"/>
<feature type="transmembrane region" description="Helical" evidence="5">
    <location>
        <begin position="162"/>
        <end position="184"/>
    </location>
</feature>
<reference evidence="7" key="1">
    <citation type="journal article" date="2017" name="Nat. Microbiol.">
        <title>Global analysis of biosynthetic gene clusters reveals vast potential of secondary metabolite production in Penicillium species.</title>
        <authorList>
            <person name="Nielsen J.C."/>
            <person name="Grijseels S."/>
            <person name="Prigent S."/>
            <person name="Ji B."/>
            <person name="Dainat J."/>
            <person name="Nielsen K.F."/>
            <person name="Frisvad J.C."/>
            <person name="Workman M."/>
            <person name="Nielsen J."/>
        </authorList>
    </citation>
    <scope>NUCLEOTIDE SEQUENCE [LARGE SCALE GENOMIC DNA]</scope>
    <source>
        <strain evidence="7">IBT 24891</strain>
    </source>
</reference>
<keyword evidence="3 5" id="KW-1133">Transmembrane helix</keyword>
<sequence length="307" mass="34487">MDIVYHPGVNGSDPTVEFYPYTPSATAGYAFMAIFGIATLVHIALTIPFRAAYFIPLILGGICETFGYYGRAWSHESRFEISSWALQEMLILCAPPLIAATVYMVLGRIIRSFEAEHLSSMRTKWLTFVFVMNDVLCFCTQLGGAGVQVTGDANVMSIGKKVVLAGLIFSLVVFAFFILIAAKFHRRLKQAPTPLLSMNPDIKWVPYMWAMYVACAAMMIRNLVRTIQFGASRTTDVNTKEAYIYVFDAFLMFLSMLVLIVYHPVKLIKKARRLGKAGAFDRALHSERDSTQVPLTQWEPRPMQESC</sequence>
<feature type="transmembrane region" description="Helical" evidence="5">
    <location>
        <begin position="52"/>
        <end position="69"/>
    </location>
</feature>
<dbReference type="STRING" id="303698.A0A1V6TY82"/>
<accession>A0A1V6TY82</accession>
<evidence type="ECO:0000256" key="1">
    <source>
        <dbReference type="ARBA" id="ARBA00004141"/>
    </source>
</evidence>
<dbReference type="PANTHER" id="PTHR31465">
    <property type="entry name" value="PROTEIN RTA1-RELATED"/>
    <property type="match status" value="1"/>
</dbReference>
<protein>
    <recommendedName>
        <fullName evidence="8">RTA1 domain protein</fullName>
    </recommendedName>
</protein>
<feature type="transmembrane region" description="Helical" evidence="5">
    <location>
        <begin position="89"/>
        <end position="106"/>
    </location>
</feature>
<gene>
    <name evidence="6" type="ORF">PENSTE_c001G07579</name>
</gene>
<dbReference type="AlphaFoldDB" id="A0A1V6TY82"/>
<dbReference type="GO" id="GO:0016020">
    <property type="term" value="C:membrane"/>
    <property type="evidence" value="ECO:0007669"/>
    <property type="project" value="UniProtKB-SubCell"/>
</dbReference>
<keyword evidence="4 5" id="KW-0472">Membrane</keyword>
<evidence type="ECO:0008006" key="8">
    <source>
        <dbReference type="Google" id="ProtNLM"/>
    </source>
</evidence>
<dbReference type="PANTHER" id="PTHR31465:SF17">
    <property type="entry name" value="DOMAIN PROTEIN, PUTATIVE (AFU_ORTHOLOGUE AFUA_5G09900)-RELATED"/>
    <property type="match status" value="1"/>
</dbReference>
<dbReference type="OrthoDB" id="3358017at2759"/>
<feature type="transmembrane region" description="Helical" evidence="5">
    <location>
        <begin position="27"/>
        <end position="45"/>
    </location>
</feature>
<feature type="transmembrane region" description="Helical" evidence="5">
    <location>
        <begin position="204"/>
        <end position="224"/>
    </location>
</feature>
<keyword evidence="7" id="KW-1185">Reference proteome</keyword>
<evidence type="ECO:0000256" key="3">
    <source>
        <dbReference type="ARBA" id="ARBA00022989"/>
    </source>
</evidence>
<organism evidence="6 7">
    <name type="scientific">Penicillium steckii</name>
    <dbReference type="NCBI Taxonomy" id="303698"/>
    <lineage>
        <taxon>Eukaryota</taxon>
        <taxon>Fungi</taxon>
        <taxon>Dikarya</taxon>
        <taxon>Ascomycota</taxon>
        <taxon>Pezizomycotina</taxon>
        <taxon>Eurotiomycetes</taxon>
        <taxon>Eurotiomycetidae</taxon>
        <taxon>Eurotiales</taxon>
        <taxon>Aspergillaceae</taxon>
        <taxon>Penicillium</taxon>
    </lineage>
</organism>
<dbReference type="EMBL" id="MLKD01000001">
    <property type="protein sequence ID" value="OQE31307.1"/>
    <property type="molecule type" value="Genomic_DNA"/>
</dbReference>
<evidence type="ECO:0000256" key="5">
    <source>
        <dbReference type="SAM" id="Phobius"/>
    </source>
</evidence>
<evidence type="ECO:0000256" key="4">
    <source>
        <dbReference type="ARBA" id="ARBA00023136"/>
    </source>
</evidence>
<dbReference type="InterPro" id="IPR007568">
    <property type="entry name" value="RTA1"/>
</dbReference>
<evidence type="ECO:0000313" key="7">
    <source>
        <dbReference type="Proteomes" id="UP000191285"/>
    </source>
</evidence>
<keyword evidence="2 5" id="KW-0812">Transmembrane</keyword>